<evidence type="ECO:0000256" key="1">
    <source>
        <dbReference type="SAM" id="Phobius"/>
    </source>
</evidence>
<evidence type="ECO:0000313" key="2">
    <source>
        <dbReference type="Ensembl" id="ENSBIXP00005032913.1"/>
    </source>
</evidence>
<dbReference type="Proteomes" id="UP000429181">
    <property type="component" value="Chromosome 2"/>
</dbReference>
<reference evidence="2 3" key="1">
    <citation type="submission" date="2018-11" db="EMBL/GenBank/DDBJ databases">
        <title>Haplotype-resolved cattle genomes.</title>
        <authorList>
            <person name="Low W.Y."/>
            <person name="Tearle R."/>
            <person name="Bickhart D.M."/>
            <person name="Rosen B.D."/>
            <person name="Koren S."/>
            <person name="Rhie A."/>
            <person name="Hiendleder S."/>
            <person name="Phillippy A.M."/>
            <person name="Smith T.P.L."/>
            <person name="Williams J.L."/>
        </authorList>
    </citation>
    <scope>NUCLEOTIDE SEQUENCE [LARGE SCALE GENOMIC DNA]</scope>
</reference>
<dbReference type="Ensembl" id="ENSBIXT00005015980.1">
    <property type="protein sequence ID" value="ENSBIXP00005032913.1"/>
    <property type="gene ID" value="ENSBIXG00005001628.1"/>
</dbReference>
<protein>
    <submittedName>
        <fullName evidence="2">Uncharacterized protein</fullName>
    </submittedName>
</protein>
<feature type="transmembrane region" description="Helical" evidence="1">
    <location>
        <begin position="21"/>
        <end position="45"/>
    </location>
</feature>
<dbReference type="GeneTree" id="ENSGT01150000289427"/>
<evidence type="ECO:0000313" key="3">
    <source>
        <dbReference type="Proteomes" id="UP000429181"/>
    </source>
</evidence>
<name>A0A4W2HSQ4_BOBOX</name>
<keyword evidence="1" id="KW-0472">Membrane</keyword>
<accession>A0A4W2HSQ4</accession>
<organism evidence="2 3">
    <name type="scientific">Bos indicus x Bos taurus</name>
    <name type="common">Hybrid cattle</name>
    <dbReference type="NCBI Taxonomy" id="30522"/>
    <lineage>
        <taxon>Eukaryota</taxon>
        <taxon>Metazoa</taxon>
        <taxon>Chordata</taxon>
        <taxon>Craniata</taxon>
        <taxon>Vertebrata</taxon>
        <taxon>Euteleostomi</taxon>
        <taxon>Mammalia</taxon>
        <taxon>Eutheria</taxon>
        <taxon>Laurasiatheria</taxon>
        <taxon>Artiodactyla</taxon>
        <taxon>Ruminantia</taxon>
        <taxon>Pecora</taxon>
        <taxon>Bovidae</taxon>
        <taxon>Bovinae</taxon>
        <taxon>Bos</taxon>
    </lineage>
</organism>
<dbReference type="AlphaFoldDB" id="A0A4W2HSQ4"/>
<reference evidence="2" key="2">
    <citation type="submission" date="2025-08" db="UniProtKB">
        <authorList>
            <consortium name="Ensembl"/>
        </authorList>
    </citation>
    <scope>IDENTIFICATION</scope>
</reference>
<feature type="transmembrane region" description="Helical" evidence="1">
    <location>
        <begin position="51"/>
        <end position="72"/>
    </location>
</feature>
<proteinExistence type="predicted"/>
<keyword evidence="1" id="KW-1133">Transmembrane helix</keyword>
<sequence length="80" mass="9228">VMLSTFSCTHFPSVCPLWKNILCLFLNWMFVLLLIHMTSLCILDINPLTYMTANVFFHLVGCLLILLMVSFAEQKLFSLI</sequence>
<keyword evidence="1" id="KW-0812">Transmembrane</keyword>